<accession>A0AAV7FWA1</accession>
<proteinExistence type="predicted"/>
<comment type="caution">
    <text evidence="1">The sequence shown here is derived from an EMBL/GenBank/DDBJ whole genome shotgun (WGS) entry which is preliminary data.</text>
</comment>
<keyword evidence="2" id="KW-1185">Reference proteome</keyword>
<gene>
    <name evidence="1" type="ORF">IEQ34_021919</name>
</gene>
<dbReference type="EMBL" id="JAGFBR010000019">
    <property type="protein sequence ID" value="KAH0448119.1"/>
    <property type="molecule type" value="Genomic_DNA"/>
</dbReference>
<dbReference type="Proteomes" id="UP000775213">
    <property type="component" value="Unassembled WGS sequence"/>
</dbReference>
<sequence length="62" mass="7716">MPWRSDYYSKLCRLSMTNSSMRRASHERLQRLEKTFYHQISVLFILDDTLYQMHFYLNHTVR</sequence>
<protein>
    <submittedName>
        <fullName evidence="1">Uncharacterized protein</fullName>
    </submittedName>
</protein>
<reference evidence="1 2" key="1">
    <citation type="journal article" date="2021" name="Hortic Res">
        <title>Chromosome-scale assembly of the Dendrobium chrysotoxum genome enhances the understanding of orchid evolution.</title>
        <authorList>
            <person name="Zhang Y."/>
            <person name="Zhang G.Q."/>
            <person name="Zhang D."/>
            <person name="Liu X.D."/>
            <person name="Xu X.Y."/>
            <person name="Sun W.H."/>
            <person name="Yu X."/>
            <person name="Zhu X."/>
            <person name="Wang Z.W."/>
            <person name="Zhao X."/>
            <person name="Zhong W.Y."/>
            <person name="Chen H."/>
            <person name="Yin W.L."/>
            <person name="Huang T."/>
            <person name="Niu S.C."/>
            <person name="Liu Z.J."/>
        </authorList>
    </citation>
    <scope>NUCLEOTIDE SEQUENCE [LARGE SCALE GENOMIC DNA]</scope>
    <source>
        <strain evidence="1">Lindl</strain>
    </source>
</reference>
<evidence type="ECO:0000313" key="2">
    <source>
        <dbReference type="Proteomes" id="UP000775213"/>
    </source>
</evidence>
<organism evidence="1 2">
    <name type="scientific">Dendrobium chrysotoxum</name>
    <name type="common">Orchid</name>
    <dbReference type="NCBI Taxonomy" id="161865"/>
    <lineage>
        <taxon>Eukaryota</taxon>
        <taxon>Viridiplantae</taxon>
        <taxon>Streptophyta</taxon>
        <taxon>Embryophyta</taxon>
        <taxon>Tracheophyta</taxon>
        <taxon>Spermatophyta</taxon>
        <taxon>Magnoliopsida</taxon>
        <taxon>Liliopsida</taxon>
        <taxon>Asparagales</taxon>
        <taxon>Orchidaceae</taxon>
        <taxon>Epidendroideae</taxon>
        <taxon>Malaxideae</taxon>
        <taxon>Dendrobiinae</taxon>
        <taxon>Dendrobium</taxon>
    </lineage>
</organism>
<evidence type="ECO:0000313" key="1">
    <source>
        <dbReference type="EMBL" id="KAH0448119.1"/>
    </source>
</evidence>
<dbReference type="AlphaFoldDB" id="A0AAV7FWA1"/>
<name>A0AAV7FWA1_DENCH</name>